<sequence>MECPALKFCQSQLAVVERRPLRQSSLGEQTFKYTVPETLKEQKSEEFPYPKSRNIGKSTTNIGGKSALQKSVKHG</sequence>
<dbReference type="AlphaFoldDB" id="A0AAV7NG31"/>
<organism evidence="2 3">
    <name type="scientific">Pleurodeles waltl</name>
    <name type="common">Iberian ribbed newt</name>
    <dbReference type="NCBI Taxonomy" id="8319"/>
    <lineage>
        <taxon>Eukaryota</taxon>
        <taxon>Metazoa</taxon>
        <taxon>Chordata</taxon>
        <taxon>Craniata</taxon>
        <taxon>Vertebrata</taxon>
        <taxon>Euteleostomi</taxon>
        <taxon>Amphibia</taxon>
        <taxon>Batrachia</taxon>
        <taxon>Caudata</taxon>
        <taxon>Salamandroidea</taxon>
        <taxon>Salamandridae</taxon>
        <taxon>Pleurodelinae</taxon>
        <taxon>Pleurodeles</taxon>
    </lineage>
</organism>
<proteinExistence type="predicted"/>
<gene>
    <name evidence="2" type="ORF">NDU88_002668</name>
</gene>
<reference evidence="2" key="1">
    <citation type="journal article" date="2022" name="bioRxiv">
        <title>Sequencing and chromosome-scale assembly of the giantPleurodeles waltlgenome.</title>
        <authorList>
            <person name="Brown T."/>
            <person name="Elewa A."/>
            <person name="Iarovenko S."/>
            <person name="Subramanian E."/>
            <person name="Araus A.J."/>
            <person name="Petzold A."/>
            <person name="Susuki M."/>
            <person name="Suzuki K.-i.T."/>
            <person name="Hayashi T."/>
            <person name="Toyoda A."/>
            <person name="Oliveira C."/>
            <person name="Osipova E."/>
            <person name="Leigh N.D."/>
            <person name="Simon A."/>
            <person name="Yun M.H."/>
        </authorList>
    </citation>
    <scope>NUCLEOTIDE SEQUENCE</scope>
    <source>
        <strain evidence="2">20211129_DDA</strain>
        <tissue evidence="2">Liver</tissue>
    </source>
</reference>
<evidence type="ECO:0000313" key="3">
    <source>
        <dbReference type="Proteomes" id="UP001066276"/>
    </source>
</evidence>
<evidence type="ECO:0000256" key="1">
    <source>
        <dbReference type="SAM" id="MobiDB-lite"/>
    </source>
</evidence>
<evidence type="ECO:0000313" key="2">
    <source>
        <dbReference type="EMBL" id="KAJ1114431.1"/>
    </source>
</evidence>
<keyword evidence="3" id="KW-1185">Reference proteome</keyword>
<accession>A0AAV7NG31</accession>
<feature type="region of interest" description="Disordered" evidence="1">
    <location>
        <begin position="42"/>
        <end position="75"/>
    </location>
</feature>
<dbReference type="Proteomes" id="UP001066276">
    <property type="component" value="Chromosome 8"/>
</dbReference>
<protein>
    <submittedName>
        <fullName evidence="2">Uncharacterized protein</fullName>
    </submittedName>
</protein>
<name>A0AAV7NG31_PLEWA</name>
<comment type="caution">
    <text evidence="2">The sequence shown here is derived from an EMBL/GenBank/DDBJ whole genome shotgun (WGS) entry which is preliminary data.</text>
</comment>
<dbReference type="EMBL" id="JANPWB010000012">
    <property type="protein sequence ID" value="KAJ1114431.1"/>
    <property type="molecule type" value="Genomic_DNA"/>
</dbReference>